<dbReference type="AlphaFoldDB" id="A0A384JCZ0"/>
<feature type="region of interest" description="Disordered" evidence="1">
    <location>
        <begin position="1"/>
        <end position="214"/>
    </location>
</feature>
<reference evidence="2 3" key="3">
    <citation type="journal article" date="2017" name="Mol. Plant Pathol.">
        <title>A gapless genome sequence of the fungus Botrytis cinerea.</title>
        <authorList>
            <person name="Van Kan J.A."/>
            <person name="Stassen J.H."/>
            <person name="Mosbach A."/>
            <person name="Van Der Lee T.A."/>
            <person name="Faino L."/>
            <person name="Farmer A.D."/>
            <person name="Papasotiriou D.G."/>
            <person name="Zhou S."/>
            <person name="Seidl M.F."/>
            <person name="Cottam E."/>
            <person name="Edel D."/>
            <person name="Hahn M."/>
            <person name="Schwartz D.C."/>
            <person name="Dietrich R.A."/>
            <person name="Widdison S."/>
            <person name="Scalliet G."/>
        </authorList>
    </citation>
    <scope>NUCLEOTIDE SEQUENCE [LARGE SCALE GENOMIC DNA]</scope>
    <source>
        <strain evidence="2 3">B05.10</strain>
    </source>
</reference>
<dbReference type="Proteomes" id="UP000001798">
    <property type="component" value="Chromosome 3"/>
</dbReference>
<name>A0A384JCZ0_BOTFB</name>
<dbReference type="KEGG" id="bfu:BCIN_03g06770"/>
<sequence>MTYRPPHSTSQREYCNSNLPQTTQAFGFPPSHLYPLPNSNTPIRDPQYNSRRDYLPQSPKRIKRSYSPLPRPPIGPIPTLRVPSPTLPGPLPRAQTHPSVNPSAYGNITPRRSEGRRPQGNPKQKIRERPAKKGAHEVEKRREVESKNEGEKSLEKEKLDYRRRTKKDHNGPVERREMRSSDAAARGFYRDGDQGNLEKRVRWKGQTFRGDLRG</sequence>
<organism evidence="2 3">
    <name type="scientific">Botryotinia fuckeliana (strain B05.10)</name>
    <name type="common">Noble rot fungus</name>
    <name type="synonym">Botrytis cinerea</name>
    <dbReference type="NCBI Taxonomy" id="332648"/>
    <lineage>
        <taxon>Eukaryota</taxon>
        <taxon>Fungi</taxon>
        <taxon>Dikarya</taxon>
        <taxon>Ascomycota</taxon>
        <taxon>Pezizomycotina</taxon>
        <taxon>Leotiomycetes</taxon>
        <taxon>Helotiales</taxon>
        <taxon>Sclerotiniaceae</taxon>
        <taxon>Botrytis</taxon>
    </lineage>
</organism>
<evidence type="ECO:0000313" key="3">
    <source>
        <dbReference type="Proteomes" id="UP000001798"/>
    </source>
</evidence>
<keyword evidence="3" id="KW-1185">Reference proteome</keyword>
<feature type="compositionally biased region" description="Polar residues" evidence="1">
    <location>
        <begin position="96"/>
        <end position="106"/>
    </location>
</feature>
<protein>
    <submittedName>
        <fullName evidence="2">Uncharacterized protein</fullName>
    </submittedName>
</protein>
<reference evidence="2 3" key="1">
    <citation type="journal article" date="2011" name="PLoS Genet.">
        <title>Genomic analysis of the necrotrophic fungal pathogens Sclerotinia sclerotiorum and Botrytis cinerea.</title>
        <authorList>
            <person name="Amselem J."/>
            <person name="Cuomo C.A."/>
            <person name="van Kan J.A."/>
            <person name="Viaud M."/>
            <person name="Benito E.P."/>
            <person name="Couloux A."/>
            <person name="Coutinho P.M."/>
            <person name="de Vries R.P."/>
            <person name="Dyer P.S."/>
            <person name="Fillinger S."/>
            <person name="Fournier E."/>
            <person name="Gout L."/>
            <person name="Hahn M."/>
            <person name="Kohn L."/>
            <person name="Lapalu N."/>
            <person name="Plummer K.M."/>
            <person name="Pradier J.M."/>
            <person name="Quevillon E."/>
            <person name="Sharon A."/>
            <person name="Simon A."/>
            <person name="ten Have A."/>
            <person name="Tudzynski B."/>
            <person name="Tudzynski P."/>
            <person name="Wincker P."/>
            <person name="Andrew M."/>
            <person name="Anthouard V."/>
            <person name="Beever R.E."/>
            <person name="Beffa R."/>
            <person name="Benoit I."/>
            <person name="Bouzid O."/>
            <person name="Brault B."/>
            <person name="Chen Z."/>
            <person name="Choquer M."/>
            <person name="Collemare J."/>
            <person name="Cotton P."/>
            <person name="Danchin E.G."/>
            <person name="Da Silva C."/>
            <person name="Gautier A."/>
            <person name="Giraud C."/>
            <person name="Giraud T."/>
            <person name="Gonzalez C."/>
            <person name="Grossetete S."/>
            <person name="Guldener U."/>
            <person name="Henrissat B."/>
            <person name="Howlett B.J."/>
            <person name="Kodira C."/>
            <person name="Kretschmer M."/>
            <person name="Lappartient A."/>
            <person name="Leroch M."/>
            <person name="Levis C."/>
            <person name="Mauceli E."/>
            <person name="Neuveglise C."/>
            <person name="Oeser B."/>
            <person name="Pearson M."/>
            <person name="Poulain J."/>
            <person name="Poussereau N."/>
            <person name="Quesneville H."/>
            <person name="Rascle C."/>
            <person name="Schumacher J."/>
            <person name="Segurens B."/>
            <person name="Sexton A."/>
            <person name="Silva E."/>
            <person name="Sirven C."/>
            <person name="Soanes D.M."/>
            <person name="Talbot N.J."/>
            <person name="Templeton M."/>
            <person name="Yandava C."/>
            <person name="Yarden O."/>
            <person name="Zeng Q."/>
            <person name="Rollins J.A."/>
            <person name="Lebrun M.H."/>
            <person name="Dickman M."/>
        </authorList>
    </citation>
    <scope>NUCLEOTIDE SEQUENCE [LARGE SCALE GENOMIC DNA]</scope>
    <source>
        <strain evidence="2 3">B05.10</strain>
    </source>
</reference>
<dbReference type="EMBL" id="CP009807">
    <property type="protein sequence ID" value="ATZ48456.1"/>
    <property type="molecule type" value="Genomic_DNA"/>
</dbReference>
<feature type="compositionally biased region" description="Basic and acidic residues" evidence="1">
    <location>
        <begin position="188"/>
        <end position="200"/>
    </location>
</feature>
<proteinExistence type="predicted"/>
<evidence type="ECO:0000313" key="2">
    <source>
        <dbReference type="EMBL" id="ATZ48456.1"/>
    </source>
</evidence>
<gene>
    <name evidence="2" type="ORF">BCIN_03g06770</name>
</gene>
<feature type="compositionally biased region" description="Basic and acidic residues" evidence="1">
    <location>
        <begin position="125"/>
        <end position="180"/>
    </location>
</feature>
<dbReference type="OrthoDB" id="3556095at2759"/>
<dbReference type="VEuPathDB" id="FungiDB:Bcin03g06770"/>
<dbReference type="GeneID" id="5436050"/>
<dbReference type="RefSeq" id="XP_001555483.1">
    <property type="nucleotide sequence ID" value="XM_001555433.2"/>
</dbReference>
<accession>A0A384JCZ0</accession>
<evidence type="ECO:0000256" key="1">
    <source>
        <dbReference type="SAM" id="MobiDB-lite"/>
    </source>
</evidence>
<feature type="compositionally biased region" description="Polar residues" evidence="1">
    <location>
        <begin position="7"/>
        <end position="25"/>
    </location>
</feature>
<reference evidence="2 3" key="2">
    <citation type="journal article" date="2012" name="Eukaryot. Cell">
        <title>Genome update of Botrytis cinerea strains B05.10 and T4.</title>
        <authorList>
            <person name="Staats M."/>
            <person name="van Kan J.A."/>
        </authorList>
    </citation>
    <scope>NUCLEOTIDE SEQUENCE [LARGE SCALE GENOMIC DNA]</scope>
    <source>
        <strain evidence="2 3">B05.10</strain>
    </source>
</reference>